<dbReference type="RefSeq" id="WP_014905181.1">
    <property type="nucleotide sequence ID" value="NC_018515.1"/>
</dbReference>
<dbReference type="GO" id="GO:0004519">
    <property type="term" value="F:endonuclease activity"/>
    <property type="evidence" value="ECO:0007669"/>
    <property type="project" value="UniProtKB-KW"/>
</dbReference>
<dbReference type="GO" id="GO:0008270">
    <property type="term" value="F:zinc ion binding"/>
    <property type="evidence" value="ECO:0007669"/>
    <property type="project" value="InterPro"/>
</dbReference>
<dbReference type="SUPFAM" id="SSF48695">
    <property type="entry name" value="Multiheme cytochromes"/>
    <property type="match status" value="1"/>
</dbReference>
<dbReference type="STRING" id="768704.Desmer_4469"/>
<feature type="domain" description="HNH nuclease" evidence="5">
    <location>
        <begin position="15"/>
        <end position="75"/>
    </location>
</feature>
<proteinExistence type="inferred from homology"/>
<dbReference type="Pfam" id="PF01844">
    <property type="entry name" value="HNH"/>
    <property type="match status" value="1"/>
</dbReference>
<dbReference type="HOGENOM" id="CLU_108879_5_1_9"/>
<dbReference type="GO" id="GO:0016787">
    <property type="term" value="F:hydrolase activity"/>
    <property type="evidence" value="ECO:0007669"/>
    <property type="project" value="UniProtKB-KW"/>
</dbReference>
<dbReference type="GO" id="GO:0003676">
    <property type="term" value="F:nucleic acid binding"/>
    <property type="evidence" value="ECO:0007669"/>
    <property type="project" value="InterPro"/>
</dbReference>
<evidence type="ECO:0000256" key="2">
    <source>
        <dbReference type="ARBA" id="ARBA00022801"/>
    </source>
</evidence>
<gene>
    <name evidence="6" type="ordered locus">Desmer_4469</name>
</gene>
<keyword evidence="2" id="KW-0378">Hydrolase</keyword>
<dbReference type="EMBL" id="CP003629">
    <property type="protein sequence ID" value="AFQ46275.1"/>
    <property type="molecule type" value="Genomic_DNA"/>
</dbReference>
<evidence type="ECO:0000256" key="1">
    <source>
        <dbReference type="ARBA" id="ARBA00022722"/>
    </source>
</evidence>
<dbReference type="KEGG" id="dmi:Desmer_4469"/>
<dbReference type="Gene3D" id="1.10.30.50">
    <property type="match status" value="1"/>
</dbReference>
<accession>J7IX21</accession>
<dbReference type="PANTHER" id="PTHR41286:SF1">
    <property type="entry name" value="HNH NUCLEASE YAJD-RELATED"/>
    <property type="match status" value="1"/>
</dbReference>
<evidence type="ECO:0000313" key="6">
    <source>
        <dbReference type="EMBL" id="AFQ46275.1"/>
    </source>
</evidence>
<comment type="similarity">
    <text evidence="3">Belongs to the HNH nuclease family.</text>
</comment>
<dbReference type="PANTHER" id="PTHR41286">
    <property type="entry name" value="HNH NUCLEASE YAJD-RELATED"/>
    <property type="match status" value="1"/>
</dbReference>
<organism evidence="6 7">
    <name type="scientific">Desulfosporosinus meridiei (strain ATCC BAA-275 / DSM 13257 / KCTC 12902 / NCIMB 13706 / S10)</name>
    <dbReference type="NCBI Taxonomy" id="768704"/>
    <lineage>
        <taxon>Bacteria</taxon>
        <taxon>Bacillati</taxon>
        <taxon>Bacillota</taxon>
        <taxon>Clostridia</taxon>
        <taxon>Eubacteriales</taxon>
        <taxon>Desulfitobacteriaceae</taxon>
        <taxon>Desulfosporosinus</taxon>
    </lineage>
</organism>
<dbReference type="InterPro" id="IPR003615">
    <property type="entry name" value="HNH_nuc"/>
</dbReference>
<dbReference type="AlphaFoldDB" id="J7IX21"/>
<reference evidence="6 7" key="1">
    <citation type="journal article" date="2012" name="J. Bacteriol.">
        <title>Complete genome sequences of Desulfosporosinus orientis DSM765T, Desulfosporosinus youngiae DSM17734T, Desulfosporosinus meridiei DSM13257T, and Desulfosporosinus acidiphilus DSM22704T.</title>
        <authorList>
            <person name="Pester M."/>
            <person name="Brambilla E."/>
            <person name="Alazard D."/>
            <person name="Rattei T."/>
            <person name="Weinmaier T."/>
            <person name="Han J."/>
            <person name="Lucas S."/>
            <person name="Lapidus A."/>
            <person name="Cheng J.F."/>
            <person name="Goodwin L."/>
            <person name="Pitluck S."/>
            <person name="Peters L."/>
            <person name="Ovchinnikova G."/>
            <person name="Teshima H."/>
            <person name="Detter J.C."/>
            <person name="Han C.S."/>
            <person name="Tapia R."/>
            <person name="Land M.L."/>
            <person name="Hauser L."/>
            <person name="Kyrpides N.C."/>
            <person name="Ivanova N.N."/>
            <person name="Pagani I."/>
            <person name="Huntmann M."/>
            <person name="Wei C.L."/>
            <person name="Davenport K.W."/>
            <person name="Daligault H."/>
            <person name="Chain P.S."/>
            <person name="Chen A."/>
            <person name="Mavromatis K."/>
            <person name="Markowitz V."/>
            <person name="Szeto E."/>
            <person name="Mikhailova N."/>
            <person name="Pati A."/>
            <person name="Wagner M."/>
            <person name="Woyke T."/>
            <person name="Ollivier B."/>
            <person name="Klenk H.P."/>
            <person name="Spring S."/>
            <person name="Loy A."/>
        </authorList>
    </citation>
    <scope>NUCLEOTIDE SEQUENCE [LARGE SCALE GENOMIC DNA]</scope>
    <source>
        <strain evidence="7">ATCC BAA-275 / DSM 13257 / NCIMB 13706 / S10</strain>
    </source>
</reference>
<protein>
    <recommendedName>
        <fullName evidence="4">Putative HNH nuclease YajD</fullName>
    </recommendedName>
</protein>
<dbReference type="OrthoDB" id="9779761at2"/>
<dbReference type="eggNOG" id="COG1403">
    <property type="taxonomic scope" value="Bacteria"/>
</dbReference>
<evidence type="ECO:0000256" key="3">
    <source>
        <dbReference type="ARBA" id="ARBA00038412"/>
    </source>
</evidence>
<dbReference type="Proteomes" id="UP000005262">
    <property type="component" value="Chromosome"/>
</dbReference>
<evidence type="ECO:0000313" key="7">
    <source>
        <dbReference type="Proteomes" id="UP000005262"/>
    </source>
</evidence>
<evidence type="ECO:0000256" key="4">
    <source>
        <dbReference type="ARBA" id="ARBA00040194"/>
    </source>
</evidence>
<dbReference type="SMART" id="SM00507">
    <property type="entry name" value="HNHc"/>
    <property type="match status" value="1"/>
</dbReference>
<keyword evidence="1" id="KW-0540">Nuclease</keyword>
<sequence length="97" mass="11109">MARHPEVYKNKQWEPARQFVIIRANGLCEECHAKGIIKPGKEVDHIIELTDANKHDWNIAYNPENLQYLCTDCHNHKSGRSTGLQDFLIPPISQEGS</sequence>
<name>J7IX21_DESMD</name>
<dbReference type="InterPro" id="IPR036280">
    <property type="entry name" value="Multihaem_cyt_sf"/>
</dbReference>
<dbReference type="GO" id="GO:0005829">
    <property type="term" value="C:cytosol"/>
    <property type="evidence" value="ECO:0007669"/>
    <property type="project" value="TreeGrafter"/>
</dbReference>
<keyword evidence="7" id="KW-1185">Reference proteome</keyword>
<evidence type="ECO:0000259" key="5">
    <source>
        <dbReference type="SMART" id="SM00507"/>
    </source>
</evidence>
<dbReference type="CDD" id="cd00085">
    <property type="entry name" value="HNHc"/>
    <property type="match status" value="1"/>
</dbReference>
<dbReference type="InterPro" id="IPR002711">
    <property type="entry name" value="HNH"/>
</dbReference>
<keyword evidence="6" id="KW-0255">Endonuclease</keyword>
<reference evidence="7" key="2">
    <citation type="submission" date="2012-08" db="EMBL/GenBank/DDBJ databases">
        <title>Finished genome of Desulfosporosinus meridiei DSM 13257.</title>
        <authorList>
            <person name="Huntemann M."/>
            <person name="Wei C.-L."/>
            <person name="Han J."/>
            <person name="Detter J.C."/>
            <person name="Han C."/>
            <person name="Davenport K."/>
            <person name="Daligault H."/>
            <person name="Erkkila T."/>
            <person name="Gu W."/>
            <person name="Munk A.C.C."/>
            <person name="Teshima H."/>
            <person name="Xu Y."/>
            <person name="Chain P."/>
            <person name="Tapia R."/>
            <person name="Chen A."/>
            <person name="Krypides N."/>
            <person name="Mavromatis K."/>
            <person name="Markowitz V."/>
            <person name="Szeto E."/>
            <person name="Ivanova N."/>
            <person name="Mikhailova N."/>
            <person name="Ovchinnikova G."/>
            <person name="Pagani I."/>
            <person name="Pati A."/>
            <person name="Goodwin L."/>
            <person name="Peters L."/>
            <person name="Pitluck S."/>
            <person name="Woyke T."/>
            <person name="Pester M."/>
            <person name="Spring S."/>
            <person name="Ollivier B."/>
            <person name="Rattei T."/>
            <person name="Klenk H.-P."/>
            <person name="Wagner M."/>
            <person name="Loy A."/>
        </authorList>
    </citation>
    <scope>NUCLEOTIDE SEQUENCE [LARGE SCALE GENOMIC DNA]</scope>
    <source>
        <strain evidence="7">ATCC BAA-275 / DSM 13257 / NCIMB 13706 / S10</strain>
    </source>
</reference>